<dbReference type="GeneID" id="31357232"/>
<evidence type="ECO:0000313" key="3">
    <source>
        <dbReference type="Proteomes" id="UP000001396"/>
    </source>
</evidence>
<evidence type="ECO:0000313" key="2">
    <source>
        <dbReference type="EMBL" id="EFA84711.1"/>
    </source>
</evidence>
<evidence type="ECO:0000256" key="1">
    <source>
        <dbReference type="SAM" id="MobiDB-lite"/>
    </source>
</evidence>
<dbReference type="InParanoid" id="D3B087"/>
<feature type="region of interest" description="Disordered" evidence="1">
    <location>
        <begin position="271"/>
        <end position="297"/>
    </location>
</feature>
<proteinExistence type="predicted"/>
<gene>
    <name evidence="2" type="ORF">PPL_01703</name>
</gene>
<reference evidence="2 3" key="1">
    <citation type="journal article" date="2011" name="Genome Res.">
        <title>Phylogeny-wide analysis of social amoeba genomes highlights ancient origins for complex intercellular communication.</title>
        <authorList>
            <person name="Heidel A.J."/>
            <person name="Lawal H.M."/>
            <person name="Felder M."/>
            <person name="Schilde C."/>
            <person name="Helps N.R."/>
            <person name="Tunggal B."/>
            <person name="Rivero F."/>
            <person name="John U."/>
            <person name="Schleicher M."/>
            <person name="Eichinger L."/>
            <person name="Platzer M."/>
            <person name="Noegel A.A."/>
            <person name="Schaap P."/>
            <person name="Gloeckner G."/>
        </authorList>
    </citation>
    <scope>NUCLEOTIDE SEQUENCE [LARGE SCALE GENOMIC DNA]</scope>
    <source>
        <strain evidence="3">ATCC 26659 / Pp 5 / PN500</strain>
    </source>
</reference>
<protein>
    <submittedName>
        <fullName evidence="2">Uncharacterized protein</fullName>
    </submittedName>
</protein>
<keyword evidence="3" id="KW-1185">Reference proteome</keyword>
<feature type="compositionally biased region" description="Basic and acidic residues" evidence="1">
    <location>
        <begin position="278"/>
        <end position="297"/>
    </location>
</feature>
<dbReference type="RefSeq" id="XP_020436824.1">
    <property type="nucleotide sequence ID" value="XM_020572707.1"/>
</dbReference>
<dbReference type="EMBL" id="ADBJ01000008">
    <property type="protein sequence ID" value="EFA84711.1"/>
    <property type="molecule type" value="Genomic_DNA"/>
</dbReference>
<dbReference type="Proteomes" id="UP000001396">
    <property type="component" value="Unassembled WGS sequence"/>
</dbReference>
<accession>D3B087</accession>
<name>D3B087_HETP5</name>
<comment type="caution">
    <text evidence="2">The sequence shown here is derived from an EMBL/GenBank/DDBJ whole genome shotgun (WGS) entry which is preliminary data.</text>
</comment>
<sequence>MSLQKQLFNYVFKNIVTQRPIFEYVKWIHQKLHLQTFSWISLCMKPDLLVYYGYENQLKSYLRFNDLQCLSNYEYDRSIFYTIRNNYWKILEMIVKIPYNYRFTYLGFDYFYTHFKRLFCNKFLDYAVLWNRWNLLDMLDMKYNFSRIDFHSALEVVGVNGGVECMKWLVSKVNDNQDDIYNKVANLSVYHGQIEITQWLSVHIPSSIRGSIFYQLIIGQNKRSLGWLFPNLKEINNLSKLAKTLDIPNSYTYSYLISREYVKSIQNKYPSKLPKIQKRSDQRKQKSNNHDKYKQQK</sequence>
<organism evidence="2 3">
    <name type="scientific">Heterostelium pallidum (strain ATCC 26659 / Pp 5 / PN500)</name>
    <name type="common">Cellular slime mold</name>
    <name type="synonym">Polysphondylium pallidum</name>
    <dbReference type="NCBI Taxonomy" id="670386"/>
    <lineage>
        <taxon>Eukaryota</taxon>
        <taxon>Amoebozoa</taxon>
        <taxon>Evosea</taxon>
        <taxon>Eumycetozoa</taxon>
        <taxon>Dictyostelia</taxon>
        <taxon>Acytosteliales</taxon>
        <taxon>Acytosteliaceae</taxon>
        <taxon>Heterostelium</taxon>
    </lineage>
</organism>
<dbReference type="AlphaFoldDB" id="D3B087"/>